<evidence type="ECO:0000313" key="6">
    <source>
        <dbReference type="EMBL" id="CAL92645.1"/>
    </source>
</evidence>
<evidence type="ECO:0000259" key="4">
    <source>
        <dbReference type="Pfam" id="PF00535"/>
    </source>
</evidence>
<evidence type="ECO:0000256" key="2">
    <source>
        <dbReference type="ARBA" id="ARBA00022676"/>
    </source>
</evidence>
<feature type="domain" description="Glycosyltransferase 2-like" evidence="4">
    <location>
        <begin position="11"/>
        <end position="102"/>
    </location>
</feature>
<comment type="similarity">
    <text evidence="1">Belongs to the glycosyltransferase 2 family.</text>
</comment>
<organism evidence="6 7">
    <name type="scientific">Azoarcus sp. (strain BH72)</name>
    <dbReference type="NCBI Taxonomy" id="418699"/>
    <lineage>
        <taxon>Bacteria</taxon>
        <taxon>Pseudomonadati</taxon>
        <taxon>Pseudomonadota</taxon>
        <taxon>Betaproteobacteria</taxon>
        <taxon>Rhodocyclales</taxon>
        <taxon>Zoogloeaceae</taxon>
        <taxon>Azoarcus</taxon>
    </lineage>
</organism>
<dbReference type="EC" id="2.4.1.-" evidence="6"/>
<feature type="domain" description="Galactosyltransferase C-terminal" evidence="5">
    <location>
        <begin position="108"/>
        <end position="172"/>
    </location>
</feature>
<evidence type="ECO:0000256" key="3">
    <source>
        <dbReference type="ARBA" id="ARBA00022679"/>
    </source>
</evidence>
<dbReference type="STRING" id="62928.azo0027"/>
<protein>
    <submittedName>
        <fullName evidence="6">Glycosyltransferase</fullName>
        <ecNumber evidence="6">2.4.1.-</ecNumber>
    </submittedName>
</protein>
<dbReference type="PANTHER" id="PTHR43179">
    <property type="entry name" value="RHAMNOSYLTRANSFERASE WBBL"/>
    <property type="match status" value="1"/>
</dbReference>
<name>A1K1E0_AZOSB</name>
<proteinExistence type="inferred from homology"/>
<dbReference type="SUPFAM" id="SSF53448">
    <property type="entry name" value="Nucleotide-diphospho-sugar transferases"/>
    <property type="match status" value="1"/>
</dbReference>
<keyword evidence="2 6" id="KW-0328">Glycosyltransferase</keyword>
<dbReference type="InterPro" id="IPR027791">
    <property type="entry name" value="Galactosyl_T_C"/>
</dbReference>
<dbReference type="GO" id="GO:0016757">
    <property type="term" value="F:glycosyltransferase activity"/>
    <property type="evidence" value="ECO:0007669"/>
    <property type="project" value="UniProtKB-KW"/>
</dbReference>
<gene>
    <name evidence="6" type="primary">exoU</name>
    <name evidence="6" type="ordered locus">azo0027</name>
</gene>
<keyword evidence="7" id="KW-1185">Reference proteome</keyword>
<evidence type="ECO:0000313" key="7">
    <source>
        <dbReference type="Proteomes" id="UP000002588"/>
    </source>
</evidence>
<dbReference type="KEGG" id="azo:azo0027"/>
<sequence length="295" mass="33436">MQQIAFVTTSKGRLHHIRETLPRIVGQAPHEIIVVDYGCPDGTAAWVETHYPDVKVLRVDDDPGFCLPRARNLGARLSSARWICFIDADIRIQPGWVEWMRQRLVPGHFYRAAADAKGKRDGETFGTVICERAAFERIGGYDEAFRGWGGEDTDLYARLAAQPGLREAGYPAHFVEPIPHDDGERTQFHEVKRKDTQGRINVAYIRIKQQLLAHHVDALSIEVRRALMEQIKRQLGGNGDAAPRKTYAARVLTGQVLSRTGLPRSFVVDIARRRRFVLFGPRRFVIRVRPEPVEG</sequence>
<dbReference type="AlphaFoldDB" id="A1K1E0"/>
<evidence type="ECO:0000256" key="1">
    <source>
        <dbReference type="ARBA" id="ARBA00006739"/>
    </source>
</evidence>
<evidence type="ECO:0000259" key="5">
    <source>
        <dbReference type="Pfam" id="PF02709"/>
    </source>
</evidence>
<dbReference type="PANTHER" id="PTHR43179:SF12">
    <property type="entry name" value="GALACTOFURANOSYLTRANSFERASE GLFT2"/>
    <property type="match status" value="1"/>
</dbReference>
<dbReference type="InterPro" id="IPR029044">
    <property type="entry name" value="Nucleotide-diphossugar_trans"/>
</dbReference>
<dbReference type="eggNOG" id="COG0463">
    <property type="taxonomic scope" value="Bacteria"/>
</dbReference>
<accession>A1K1E0</accession>
<dbReference type="HOGENOM" id="CLU_942162_0_0_4"/>
<dbReference type="InterPro" id="IPR001173">
    <property type="entry name" value="Glyco_trans_2-like"/>
</dbReference>
<dbReference type="Gene3D" id="3.90.550.10">
    <property type="entry name" value="Spore Coat Polysaccharide Biosynthesis Protein SpsA, Chain A"/>
    <property type="match status" value="1"/>
</dbReference>
<dbReference type="EMBL" id="AM406670">
    <property type="protein sequence ID" value="CAL92645.1"/>
    <property type="molecule type" value="Genomic_DNA"/>
</dbReference>
<reference evidence="6 7" key="1">
    <citation type="journal article" date="2006" name="Nat. Biotechnol.">
        <title>Complete genome of the mutualistic, N2-fixing grass endophyte Azoarcus sp. strain BH72.</title>
        <authorList>
            <person name="Krause A."/>
            <person name="Ramakumar A."/>
            <person name="Bartels D."/>
            <person name="Battistoni F."/>
            <person name="Bekel T."/>
            <person name="Boch J."/>
            <person name="Boehm M."/>
            <person name="Friedrich F."/>
            <person name="Hurek T."/>
            <person name="Krause L."/>
            <person name="Linke B."/>
            <person name="McHardy A.C."/>
            <person name="Sarkar A."/>
            <person name="Schneiker S."/>
            <person name="Syed A.A."/>
            <person name="Thauer R."/>
            <person name="Vorhoelter F.-J."/>
            <person name="Weidner S."/>
            <person name="Puehler A."/>
            <person name="Reinhold-Hurek B."/>
            <person name="Kaiser O."/>
            <person name="Goesmann A."/>
        </authorList>
    </citation>
    <scope>NUCLEOTIDE SEQUENCE [LARGE SCALE GENOMIC DNA]</scope>
    <source>
        <strain evidence="6 7">BH72</strain>
    </source>
</reference>
<dbReference type="Pfam" id="PF02709">
    <property type="entry name" value="Glyco_transf_7C"/>
    <property type="match status" value="1"/>
</dbReference>
<dbReference type="Proteomes" id="UP000002588">
    <property type="component" value="Chromosome"/>
</dbReference>
<dbReference type="Pfam" id="PF00535">
    <property type="entry name" value="Glycos_transf_2"/>
    <property type="match status" value="1"/>
</dbReference>
<keyword evidence="3 6" id="KW-0808">Transferase</keyword>